<dbReference type="HOGENOM" id="CLU_3033291_0_0_1"/>
<sequence>MRHCVQTTPGLACRSRVHNLGEILLTTCNLPSVTRTSCTSDWGANTYENNRQGHH</sequence>
<keyword evidence="2" id="KW-1185">Reference proteome</keyword>
<accession>A0A0C9ZR23</accession>
<gene>
    <name evidence="1" type="ORF">PISMIDRAFT_372463</name>
</gene>
<protein>
    <submittedName>
        <fullName evidence="1">Uncharacterized protein</fullName>
    </submittedName>
</protein>
<evidence type="ECO:0000313" key="1">
    <source>
        <dbReference type="EMBL" id="KIK24732.1"/>
    </source>
</evidence>
<dbReference type="Proteomes" id="UP000054018">
    <property type="component" value="Unassembled WGS sequence"/>
</dbReference>
<dbReference type="AlphaFoldDB" id="A0A0C9ZR23"/>
<proteinExistence type="predicted"/>
<reference evidence="2" key="2">
    <citation type="submission" date="2015-01" db="EMBL/GenBank/DDBJ databases">
        <title>Evolutionary Origins and Diversification of the Mycorrhizal Mutualists.</title>
        <authorList>
            <consortium name="DOE Joint Genome Institute"/>
            <consortium name="Mycorrhizal Genomics Consortium"/>
            <person name="Kohler A."/>
            <person name="Kuo A."/>
            <person name="Nagy L.G."/>
            <person name="Floudas D."/>
            <person name="Copeland A."/>
            <person name="Barry K.W."/>
            <person name="Cichocki N."/>
            <person name="Veneault-Fourrey C."/>
            <person name="LaButti K."/>
            <person name="Lindquist E.A."/>
            <person name="Lipzen A."/>
            <person name="Lundell T."/>
            <person name="Morin E."/>
            <person name="Murat C."/>
            <person name="Riley R."/>
            <person name="Ohm R."/>
            <person name="Sun H."/>
            <person name="Tunlid A."/>
            <person name="Henrissat B."/>
            <person name="Grigoriev I.V."/>
            <person name="Hibbett D.S."/>
            <person name="Martin F."/>
        </authorList>
    </citation>
    <scope>NUCLEOTIDE SEQUENCE [LARGE SCALE GENOMIC DNA]</scope>
    <source>
        <strain evidence="2">441</strain>
    </source>
</reference>
<name>A0A0C9ZR23_9AGAM</name>
<evidence type="ECO:0000313" key="2">
    <source>
        <dbReference type="Proteomes" id="UP000054018"/>
    </source>
</evidence>
<dbReference type="EMBL" id="KN833713">
    <property type="protein sequence ID" value="KIK24732.1"/>
    <property type="molecule type" value="Genomic_DNA"/>
</dbReference>
<organism evidence="1 2">
    <name type="scientific">Pisolithus microcarpus 441</name>
    <dbReference type="NCBI Taxonomy" id="765257"/>
    <lineage>
        <taxon>Eukaryota</taxon>
        <taxon>Fungi</taxon>
        <taxon>Dikarya</taxon>
        <taxon>Basidiomycota</taxon>
        <taxon>Agaricomycotina</taxon>
        <taxon>Agaricomycetes</taxon>
        <taxon>Agaricomycetidae</taxon>
        <taxon>Boletales</taxon>
        <taxon>Sclerodermatineae</taxon>
        <taxon>Pisolithaceae</taxon>
        <taxon>Pisolithus</taxon>
    </lineage>
</organism>
<reference evidence="1 2" key="1">
    <citation type="submission" date="2014-04" db="EMBL/GenBank/DDBJ databases">
        <authorList>
            <consortium name="DOE Joint Genome Institute"/>
            <person name="Kuo A."/>
            <person name="Kohler A."/>
            <person name="Costa M.D."/>
            <person name="Nagy L.G."/>
            <person name="Floudas D."/>
            <person name="Copeland A."/>
            <person name="Barry K.W."/>
            <person name="Cichocki N."/>
            <person name="Veneault-Fourrey C."/>
            <person name="LaButti K."/>
            <person name="Lindquist E.A."/>
            <person name="Lipzen A."/>
            <person name="Lundell T."/>
            <person name="Morin E."/>
            <person name="Murat C."/>
            <person name="Sun H."/>
            <person name="Tunlid A."/>
            <person name="Henrissat B."/>
            <person name="Grigoriev I.V."/>
            <person name="Hibbett D.S."/>
            <person name="Martin F."/>
            <person name="Nordberg H.P."/>
            <person name="Cantor M.N."/>
            <person name="Hua S.X."/>
        </authorList>
    </citation>
    <scope>NUCLEOTIDE SEQUENCE [LARGE SCALE GENOMIC DNA]</scope>
    <source>
        <strain evidence="1 2">441</strain>
    </source>
</reference>